<organism evidence="1 2">
    <name type="scientific">Streptosporangium longisporum</name>
    <dbReference type="NCBI Taxonomy" id="46187"/>
    <lineage>
        <taxon>Bacteria</taxon>
        <taxon>Bacillati</taxon>
        <taxon>Actinomycetota</taxon>
        <taxon>Actinomycetes</taxon>
        <taxon>Streptosporangiales</taxon>
        <taxon>Streptosporangiaceae</taxon>
        <taxon>Streptosporangium</taxon>
    </lineage>
</organism>
<keyword evidence="2" id="KW-1185">Reference proteome</keyword>
<proteinExistence type="predicted"/>
<evidence type="ECO:0000313" key="2">
    <source>
        <dbReference type="Proteomes" id="UP001499930"/>
    </source>
</evidence>
<accession>A0ABP6KYY4</accession>
<evidence type="ECO:0000313" key="1">
    <source>
        <dbReference type="EMBL" id="GAA3027353.1"/>
    </source>
</evidence>
<sequence length="90" mass="10131">MDDLNALLREYVDDLSPWGQARRDATQTIACSVAEAEKFRRLVEEQGMAGIITVVASPIVPDGTVYVMDMQAMDETLQQQWRSRGGMLWP</sequence>
<dbReference type="RefSeq" id="WP_344901986.1">
    <property type="nucleotide sequence ID" value="NZ_BAAAWD010000016.1"/>
</dbReference>
<comment type="caution">
    <text evidence="1">The sequence shown here is derived from an EMBL/GenBank/DDBJ whole genome shotgun (WGS) entry which is preliminary data.</text>
</comment>
<name>A0ABP6KYY4_9ACTN</name>
<dbReference type="EMBL" id="BAAAWD010000016">
    <property type="protein sequence ID" value="GAA3027353.1"/>
    <property type="molecule type" value="Genomic_DNA"/>
</dbReference>
<reference evidence="2" key="1">
    <citation type="journal article" date="2019" name="Int. J. Syst. Evol. Microbiol.">
        <title>The Global Catalogue of Microorganisms (GCM) 10K type strain sequencing project: providing services to taxonomists for standard genome sequencing and annotation.</title>
        <authorList>
            <consortium name="The Broad Institute Genomics Platform"/>
            <consortium name="The Broad Institute Genome Sequencing Center for Infectious Disease"/>
            <person name="Wu L."/>
            <person name="Ma J."/>
        </authorList>
    </citation>
    <scope>NUCLEOTIDE SEQUENCE [LARGE SCALE GENOMIC DNA]</scope>
    <source>
        <strain evidence="2">JCM 3106</strain>
    </source>
</reference>
<dbReference type="Proteomes" id="UP001499930">
    <property type="component" value="Unassembled WGS sequence"/>
</dbReference>
<protein>
    <submittedName>
        <fullName evidence="1">Uncharacterized protein</fullName>
    </submittedName>
</protein>
<gene>
    <name evidence="1" type="ORF">GCM10017559_61880</name>
</gene>